<gene>
    <name evidence="1" type="ORF">DPMN_110743</name>
</gene>
<accession>A0A9D4KDJ1</accession>
<name>A0A9D4KDJ1_DREPO</name>
<protein>
    <submittedName>
        <fullName evidence="1">Uncharacterized protein</fullName>
    </submittedName>
</protein>
<evidence type="ECO:0000313" key="1">
    <source>
        <dbReference type="EMBL" id="KAH3837357.1"/>
    </source>
</evidence>
<proteinExistence type="predicted"/>
<organism evidence="1 2">
    <name type="scientific">Dreissena polymorpha</name>
    <name type="common">Zebra mussel</name>
    <name type="synonym">Mytilus polymorpha</name>
    <dbReference type="NCBI Taxonomy" id="45954"/>
    <lineage>
        <taxon>Eukaryota</taxon>
        <taxon>Metazoa</taxon>
        <taxon>Spiralia</taxon>
        <taxon>Lophotrochozoa</taxon>
        <taxon>Mollusca</taxon>
        <taxon>Bivalvia</taxon>
        <taxon>Autobranchia</taxon>
        <taxon>Heteroconchia</taxon>
        <taxon>Euheterodonta</taxon>
        <taxon>Imparidentia</taxon>
        <taxon>Neoheterodontei</taxon>
        <taxon>Myida</taxon>
        <taxon>Dreissenoidea</taxon>
        <taxon>Dreissenidae</taxon>
        <taxon>Dreissena</taxon>
    </lineage>
</organism>
<dbReference type="AlphaFoldDB" id="A0A9D4KDJ1"/>
<reference evidence="1" key="1">
    <citation type="journal article" date="2019" name="bioRxiv">
        <title>The Genome of the Zebra Mussel, Dreissena polymorpha: A Resource for Invasive Species Research.</title>
        <authorList>
            <person name="McCartney M.A."/>
            <person name="Auch B."/>
            <person name="Kono T."/>
            <person name="Mallez S."/>
            <person name="Zhang Y."/>
            <person name="Obille A."/>
            <person name="Becker A."/>
            <person name="Abrahante J.E."/>
            <person name="Garbe J."/>
            <person name="Badalamenti J.P."/>
            <person name="Herman A."/>
            <person name="Mangelson H."/>
            <person name="Liachko I."/>
            <person name="Sullivan S."/>
            <person name="Sone E.D."/>
            <person name="Koren S."/>
            <person name="Silverstein K.A.T."/>
            <person name="Beckman K.B."/>
            <person name="Gohl D.M."/>
        </authorList>
    </citation>
    <scope>NUCLEOTIDE SEQUENCE</scope>
    <source>
        <strain evidence="1">Duluth1</strain>
        <tissue evidence="1">Whole animal</tissue>
    </source>
</reference>
<evidence type="ECO:0000313" key="2">
    <source>
        <dbReference type="Proteomes" id="UP000828390"/>
    </source>
</evidence>
<dbReference type="EMBL" id="JAIWYP010000004">
    <property type="protein sequence ID" value="KAH3837357.1"/>
    <property type="molecule type" value="Genomic_DNA"/>
</dbReference>
<sequence length="96" mass="10865">MGRVCLLYLSAIHRDGSSVFIILVCDTSRWDEGVTWESLAGESEFLKETDVLFNLCYEVFNNVNEQLEEEEDEAVSVVEAAAAKRSLKQLLAHVRK</sequence>
<reference evidence="1" key="2">
    <citation type="submission" date="2020-11" db="EMBL/GenBank/DDBJ databases">
        <authorList>
            <person name="McCartney M.A."/>
            <person name="Auch B."/>
            <person name="Kono T."/>
            <person name="Mallez S."/>
            <person name="Becker A."/>
            <person name="Gohl D.M."/>
            <person name="Silverstein K.A.T."/>
            <person name="Koren S."/>
            <person name="Bechman K.B."/>
            <person name="Herman A."/>
            <person name="Abrahante J.E."/>
            <person name="Garbe J."/>
        </authorList>
    </citation>
    <scope>NUCLEOTIDE SEQUENCE</scope>
    <source>
        <strain evidence="1">Duluth1</strain>
        <tissue evidence="1">Whole animal</tissue>
    </source>
</reference>
<keyword evidence="2" id="KW-1185">Reference proteome</keyword>
<comment type="caution">
    <text evidence="1">The sequence shown here is derived from an EMBL/GenBank/DDBJ whole genome shotgun (WGS) entry which is preliminary data.</text>
</comment>
<dbReference type="Proteomes" id="UP000828390">
    <property type="component" value="Unassembled WGS sequence"/>
</dbReference>